<dbReference type="Proteomes" id="UP000814033">
    <property type="component" value="Unassembled WGS sequence"/>
</dbReference>
<evidence type="ECO:0000313" key="1">
    <source>
        <dbReference type="EMBL" id="KAI0045536.1"/>
    </source>
</evidence>
<name>A0ACB8RMX7_9AGAM</name>
<protein>
    <submittedName>
        <fullName evidence="1">Uncharacterized protein</fullName>
    </submittedName>
</protein>
<proteinExistence type="predicted"/>
<sequence>MLIHRLAEQSPDDRKYADSSERSCMSDKVSPISWRLVRESLGPYSCSLVPDRPAAGGAGETRSPAVSTAAGFRGTDPSACTLGILGSSSASYRADCPCAPSCIGLRSVGHFDNHAPPHVWTHHLGTQWTPRAEEG</sequence>
<keyword evidence="2" id="KW-1185">Reference proteome</keyword>
<dbReference type="EMBL" id="MU275949">
    <property type="protein sequence ID" value="KAI0045536.1"/>
    <property type="molecule type" value="Genomic_DNA"/>
</dbReference>
<reference evidence="1" key="2">
    <citation type="journal article" date="2022" name="New Phytol.">
        <title>Evolutionary transition to the ectomycorrhizal habit in the genomes of a hyperdiverse lineage of mushroom-forming fungi.</title>
        <authorList>
            <person name="Looney B."/>
            <person name="Miyauchi S."/>
            <person name="Morin E."/>
            <person name="Drula E."/>
            <person name="Courty P.E."/>
            <person name="Kohler A."/>
            <person name="Kuo A."/>
            <person name="LaButti K."/>
            <person name="Pangilinan J."/>
            <person name="Lipzen A."/>
            <person name="Riley R."/>
            <person name="Andreopoulos W."/>
            <person name="He G."/>
            <person name="Johnson J."/>
            <person name="Nolan M."/>
            <person name="Tritt A."/>
            <person name="Barry K.W."/>
            <person name="Grigoriev I.V."/>
            <person name="Nagy L.G."/>
            <person name="Hibbett D."/>
            <person name="Henrissat B."/>
            <person name="Matheny P.B."/>
            <person name="Labbe J."/>
            <person name="Martin F.M."/>
        </authorList>
    </citation>
    <scope>NUCLEOTIDE SEQUENCE</scope>
    <source>
        <strain evidence="1">FP105234-sp</strain>
    </source>
</reference>
<comment type="caution">
    <text evidence="1">The sequence shown here is derived from an EMBL/GenBank/DDBJ whole genome shotgun (WGS) entry which is preliminary data.</text>
</comment>
<gene>
    <name evidence="1" type="ORF">FA95DRAFT_1561048</name>
</gene>
<reference evidence="1" key="1">
    <citation type="submission" date="2021-02" db="EMBL/GenBank/DDBJ databases">
        <authorList>
            <consortium name="DOE Joint Genome Institute"/>
            <person name="Ahrendt S."/>
            <person name="Looney B.P."/>
            <person name="Miyauchi S."/>
            <person name="Morin E."/>
            <person name="Drula E."/>
            <person name="Courty P.E."/>
            <person name="Chicoki N."/>
            <person name="Fauchery L."/>
            <person name="Kohler A."/>
            <person name="Kuo A."/>
            <person name="Labutti K."/>
            <person name="Pangilinan J."/>
            <person name="Lipzen A."/>
            <person name="Riley R."/>
            <person name="Andreopoulos W."/>
            <person name="He G."/>
            <person name="Johnson J."/>
            <person name="Barry K.W."/>
            <person name="Grigoriev I.V."/>
            <person name="Nagy L."/>
            <person name="Hibbett D."/>
            <person name="Henrissat B."/>
            <person name="Matheny P.B."/>
            <person name="Labbe J."/>
            <person name="Martin F."/>
        </authorList>
    </citation>
    <scope>NUCLEOTIDE SEQUENCE</scope>
    <source>
        <strain evidence="1">FP105234-sp</strain>
    </source>
</reference>
<evidence type="ECO:0000313" key="2">
    <source>
        <dbReference type="Proteomes" id="UP000814033"/>
    </source>
</evidence>
<organism evidence="1 2">
    <name type="scientific">Auriscalpium vulgare</name>
    <dbReference type="NCBI Taxonomy" id="40419"/>
    <lineage>
        <taxon>Eukaryota</taxon>
        <taxon>Fungi</taxon>
        <taxon>Dikarya</taxon>
        <taxon>Basidiomycota</taxon>
        <taxon>Agaricomycotina</taxon>
        <taxon>Agaricomycetes</taxon>
        <taxon>Russulales</taxon>
        <taxon>Auriscalpiaceae</taxon>
        <taxon>Auriscalpium</taxon>
    </lineage>
</organism>
<accession>A0ACB8RMX7</accession>